<protein>
    <recommendedName>
        <fullName evidence="1">LYR motif-containing protein Cup1-like N-terminal domain-containing protein</fullName>
    </recommendedName>
</protein>
<evidence type="ECO:0000313" key="2">
    <source>
        <dbReference type="EMBL" id="OCF49253.1"/>
    </source>
</evidence>
<accession>A0A1B9I140</accession>
<dbReference type="InterPro" id="IPR046896">
    <property type="entry name" value="Cup1-like_N"/>
</dbReference>
<dbReference type="Proteomes" id="UP000094020">
    <property type="component" value="Chromosome 8"/>
</dbReference>
<keyword evidence="4" id="KW-1185">Reference proteome</keyword>
<evidence type="ECO:0000259" key="1">
    <source>
        <dbReference type="Pfam" id="PF20263"/>
    </source>
</evidence>
<evidence type="ECO:0000313" key="3">
    <source>
        <dbReference type="EMBL" id="WWC72157.1"/>
    </source>
</evidence>
<dbReference type="KEGG" id="kpin:30173310"/>
<dbReference type="RefSeq" id="XP_019010472.1">
    <property type="nucleotide sequence ID" value="XM_019156670.1"/>
</dbReference>
<dbReference type="EMBL" id="CP144526">
    <property type="protein sequence ID" value="WWC72157.1"/>
    <property type="molecule type" value="Genomic_DNA"/>
</dbReference>
<organism evidence="2">
    <name type="scientific">Kwoniella pini CBS 10737</name>
    <dbReference type="NCBI Taxonomy" id="1296096"/>
    <lineage>
        <taxon>Eukaryota</taxon>
        <taxon>Fungi</taxon>
        <taxon>Dikarya</taxon>
        <taxon>Basidiomycota</taxon>
        <taxon>Agaricomycotina</taxon>
        <taxon>Tremellomycetes</taxon>
        <taxon>Tremellales</taxon>
        <taxon>Cryptococcaceae</taxon>
        <taxon>Kwoniella</taxon>
    </lineage>
</organism>
<evidence type="ECO:0000313" key="4">
    <source>
        <dbReference type="Proteomes" id="UP000094020"/>
    </source>
</evidence>
<sequence length="381" mass="43854">MLLPSSFSQPAQAQSAKQLYRRYLQHIRLLPDPHIWSVLIPRFRQYLRKPYVGSIDPRDNDLLSTRKAHAESSLDAQRRVLRWKREKALKRAEKELQRLRAAVACHPHALTRLIEESYGQRGRLRQEVLRSISERCGVKAYEDPLPPLLQPLKPAPAPLSEAQPRARANMPPCRIRTGLRRTIQRDWSMIKPPIPFLLPVTMESRITLLNSGSSDALVENLARLCNLGDLSSSAPVDMATLDLSSLPPKIQRIFPLKSIPVLRESPLYPPRPKSTRQNPNIWSLPRRLDARLLRRTYQRFWNGLVWVRPVTLSQPEMQWKQCSFEEFRCWQTGKVTDQLSDHKGGQLRKNRRSVEHFARTNDASKWSVASKGEIESLATGS</sequence>
<reference evidence="3" key="4">
    <citation type="submission" date="2024-02" db="EMBL/GenBank/DDBJ databases">
        <title>Comparative genomics of Cryptococcus and Kwoniella reveals pathogenesis evolution and contrasting modes of karyotype evolution via chromosome fusion or intercentromeric recombination.</title>
        <authorList>
            <person name="Coelho M.A."/>
            <person name="David-Palma M."/>
            <person name="Shea T."/>
            <person name="Bowers K."/>
            <person name="McGinley-Smith S."/>
            <person name="Mohammad A.W."/>
            <person name="Gnirke A."/>
            <person name="Yurkov A.M."/>
            <person name="Nowrousian M."/>
            <person name="Sun S."/>
            <person name="Cuomo C.A."/>
            <person name="Heitman J."/>
        </authorList>
    </citation>
    <scope>NUCLEOTIDE SEQUENCE</scope>
    <source>
        <strain evidence="3">CBS 10737</strain>
    </source>
</reference>
<reference evidence="2" key="3">
    <citation type="submission" date="2016-07" db="EMBL/GenBank/DDBJ databases">
        <title>Evolution of pathogenesis and genome organization in the Tremellales.</title>
        <authorList>
            <person name="Cuomo C."/>
            <person name="Litvintseva A."/>
            <person name="Heitman J."/>
            <person name="Chen Y."/>
            <person name="Sun S."/>
            <person name="Springer D."/>
            <person name="Dromer F."/>
            <person name="Young S."/>
            <person name="Zeng Q."/>
            <person name="Chapman S."/>
            <person name="Gujja S."/>
            <person name="Saif S."/>
            <person name="Birren B."/>
        </authorList>
    </citation>
    <scope>NUCLEOTIDE SEQUENCE</scope>
    <source>
        <strain evidence="2">CBS 10737</strain>
    </source>
</reference>
<dbReference type="AlphaFoldDB" id="A0A1B9I140"/>
<reference evidence="2" key="1">
    <citation type="submission" date="2013-07" db="EMBL/GenBank/DDBJ databases">
        <title>The Genome Sequence of Cryptococcus pinus CBS10737.</title>
        <authorList>
            <consortium name="The Broad Institute Genome Sequencing Platform"/>
            <person name="Cuomo C."/>
            <person name="Litvintseva A."/>
            <person name="Chen Y."/>
            <person name="Heitman J."/>
            <person name="Sun S."/>
            <person name="Springer D."/>
            <person name="Dromer F."/>
            <person name="Young S.K."/>
            <person name="Zeng Q."/>
            <person name="Gargeya S."/>
            <person name="Fitzgerald M."/>
            <person name="Abouelleil A."/>
            <person name="Alvarado L."/>
            <person name="Berlin A.M."/>
            <person name="Chapman S.B."/>
            <person name="Dewar J."/>
            <person name="Goldberg J."/>
            <person name="Griggs A."/>
            <person name="Gujja S."/>
            <person name="Hansen M."/>
            <person name="Howarth C."/>
            <person name="Imamovic A."/>
            <person name="Larimer J."/>
            <person name="McCowan C."/>
            <person name="Murphy C."/>
            <person name="Pearson M."/>
            <person name="Priest M."/>
            <person name="Roberts A."/>
            <person name="Saif S."/>
            <person name="Shea T."/>
            <person name="Sykes S."/>
            <person name="Wortman J."/>
            <person name="Nusbaum C."/>
            <person name="Birren B."/>
        </authorList>
    </citation>
    <scope>NUCLEOTIDE SEQUENCE [LARGE SCALE GENOMIC DNA]</scope>
    <source>
        <strain evidence="2">CBS 10737</strain>
    </source>
</reference>
<reference evidence="3" key="2">
    <citation type="submission" date="2013-07" db="EMBL/GenBank/DDBJ databases">
        <authorList>
            <consortium name="The Broad Institute Genome Sequencing Platform"/>
            <person name="Cuomo C."/>
            <person name="Litvintseva A."/>
            <person name="Chen Y."/>
            <person name="Heitman J."/>
            <person name="Sun S."/>
            <person name="Springer D."/>
            <person name="Dromer F."/>
            <person name="Young S.K."/>
            <person name="Zeng Q."/>
            <person name="Gargeya S."/>
            <person name="Fitzgerald M."/>
            <person name="Abouelleil A."/>
            <person name="Alvarado L."/>
            <person name="Berlin A.M."/>
            <person name="Chapman S.B."/>
            <person name="Dewar J."/>
            <person name="Goldberg J."/>
            <person name="Griggs A."/>
            <person name="Gujja S."/>
            <person name="Hansen M."/>
            <person name="Howarth C."/>
            <person name="Imamovic A."/>
            <person name="Larimer J."/>
            <person name="McCowan C."/>
            <person name="Murphy C."/>
            <person name="Pearson M."/>
            <person name="Priest M."/>
            <person name="Roberts A."/>
            <person name="Saif S."/>
            <person name="Shea T."/>
            <person name="Sykes S."/>
            <person name="Wortman J."/>
            <person name="Nusbaum C."/>
            <person name="Birren B."/>
        </authorList>
    </citation>
    <scope>NUCLEOTIDE SEQUENCE</scope>
    <source>
        <strain evidence="3">CBS 10737</strain>
    </source>
</reference>
<feature type="domain" description="LYR motif-containing protein Cup1-like N-terminal" evidence="1">
    <location>
        <begin position="19"/>
        <end position="129"/>
    </location>
</feature>
<dbReference type="GeneID" id="30173310"/>
<gene>
    <name evidence="2" type="ORF">I206_04941</name>
    <name evidence="3" type="ORF">I206_106117</name>
</gene>
<dbReference type="Pfam" id="PF20263">
    <property type="entry name" value="LYRM2-like"/>
    <property type="match status" value="1"/>
</dbReference>
<name>A0A1B9I140_9TREE</name>
<dbReference type="OrthoDB" id="2575565at2759"/>
<dbReference type="EMBL" id="KI894012">
    <property type="protein sequence ID" value="OCF49253.1"/>
    <property type="molecule type" value="Genomic_DNA"/>
</dbReference>
<proteinExistence type="predicted"/>